<proteinExistence type="inferred from homology"/>
<dbReference type="InterPro" id="IPR005627">
    <property type="entry name" value="CutC-like"/>
</dbReference>
<dbReference type="Proteomes" id="UP000192247">
    <property type="component" value="Unassembled WGS sequence"/>
</dbReference>
<keyword evidence="4" id="KW-1185">Reference proteome</keyword>
<evidence type="ECO:0000313" key="3">
    <source>
        <dbReference type="EMBL" id="OQR78706.1"/>
    </source>
</evidence>
<comment type="caution">
    <text evidence="3">The sequence shown here is derived from an EMBL/GenBank/DDBJ whole genome shotgun (WGS) entry which is preliminary data.</text>
</comment>
<sequence length="246" mass="26288">MALGTNASSIVLEVCVDSIESATNAMDGGARRLELCSALGEGGLTPTIGLLKTVQRIRGDRVVPMMCLIRCRAGGFVYSSEEVRLMQDDISALKEAGADGFVIGALTKNGHIDVEACVKLRMACGDLPVTFHRAFDYSNEPLLVALEKIKYAGCIRLLTSGRHADIIEGLSTLVDLCAAGRDRGITVMPGGGVRVENIALILQQVQPLEIHMSASREIENLPGMGTRKVVDIELVSRAISYCASQI</sequence>
<evidence type="ECO:0000313" key="4">
    <source>
        <dbReference type="Proteomes" id="UP000192247"/>
    </source>
</evidence>
<dbReference type="InParanoid" id="A0A1V9XYY6"/>
<organism evidence="3 4">
    <name type="scientific">Tropilaelaps mercedesae</name>
    <dbReference type="NCBI Taxonomy" id="418985"/>
    <lineage>
        <taxon>Eukaryota</taxon>
        <taxon>Metazoa</taxon>
        <taxon>Ecdysozoa</taxon>
        <taxon>Arthropoda</taxon>
        <taxon>Chelicerata</taxon>
        <taxon>Arachnida</taxon>
        <taxon>Acari</taxon>
        <taxon>Parasitiformes</taxon>
        <taxon>Mesostigmata</taxon>
        <taxon>Gamasina</taxon>
        <taxon>Dermanyssoidea</taxon>
        <taxon>Laelapidae</taxon>
        <taxon>Tropilaelaps</taxon>
    </lineage>
</organism>
<evidence type="ECO:0000256" key="2">
    <source>
        <dbReference type="ARBA" id="ARBA00019014"/>
    </source>
</evidence>
<dbReference type="SUPFAM" id="SSF110395">
    <property type="entry name" value="CutC-like"/>
    <property type="match status" value="1"/>
</dbReference>
<dbReference type="AlphaFoldDB" id="A0A1V9XYY6"/>
<dbReference type="OrthoDB" id="7392499at2759"/>
<dbReference type="STRING" id="418985.A0A1V9XYY6"/>
<dbReference type="PANTHER" id="PTHR12598">
    <property type="entry name" value="COPPER HOMEOSTASIS PROTEIN CUTC"/>
    <property type="match status" value="1"/>
</dbReference>
<name>A0A1V9XYY6_9ACAR</name>
<comment type="similarity">
    <text evidence="1">Belongs to the CutC family.</text>
</comment>
<dbReference type="Gene3D" id="3.20.20.380">
    <property type="entry name" value="Copper homeostasis (CutC) domain"/>
    <property type="match status" value="1"/>
</dbReference>
<reference evidence="3 4" key="1">
    <citation type="journal article" date="2017" name="Gigascience">
        <title>Draft genome of the honey bee ectoparasitic mite, Tropilaelaps mercedesae, is shaped by the parasitic life history.</title>
        <authorList>
            <person name="Dong X."/>
            <person name="Armstrong S.D."/>
            <person name="Xia D."/>
            <person name="Makepeace B.L."/>
            <person name="Darby A.C."/>
            <person name="Kadowaki T."/>
        </authorList>
    </citation>
    <scope>NUCLEOTIDE SEQUENCE [LARGE SCALE GENOMIC DNA]</scope>
    <source>
        <strain evidence="3">Wuxi-XJTLU</strain>
    </source>
</reference>
<dbReference type="InterPro" id="IPR036822">
    <property type="entry name" value="CutC-like_dom_sf"/>
</dbReference>
<dbReference type="FunCoup" id="A0A1V9XYY6">
    <property type="interactions" value="6"/>
</dbReference>
<dbReference type="GO" id="GO:0005507">
    <property type="term" value="F:copper ion binding"/>
    <property type="evidence" value="ECO:0007669"/>
    <property type="project" value="TreeGrafter"/>
</dbReference>
<evidence type="ECO:0000256" key="1">
    <source>
        <dbReference type="ARBA" id="ARBA00007768"/>
    </source>
</evidence>
<dbReference type="Pfam" id="PF03932">
    <property type="entry name" value="CutC"/>
    <property type="match status" value="1"/>
</dbReference>
<dbReference type="EMBL" id="MNPL01001908">
    <property type="protein sequence ID" value="OQR78706.1"/>
    <property type="molecule type" value="Genomic_DNA"/>
</dbReference>
<accession>A0A1V9XYY6</accession>
<dbReference type="HAMAP" id="MF_00795">
    <property type="entry name" value="CutC"/>
    <property type="match status" value="1"/>
</dbReference>
<gene>
    <name evidence="3" type="ORF">BIW11_06232</name>
</gene>
<dbReference type="PANTHER" id="PTHR12598:SF0">
    <property type="entry name" value="COPPER HOMEOSTASIS PROTEIN CUTC HOMOLOG"/>
    <property type="match status" value="1"/>
</dbReference>
<protein>
    <recommendedName>
        <fullName evidence="2">Copper homeostasis protein cutC homolog</fullName>
    </recommendedName>
</protein>